<feature type="domain" description="TonB-dependent receptor plug" evidence="19">
    <location>
        <begin position="72"/>
        <end position="184"/>
    </location>
</feature>
<keyword evidence="13 14" id="KW-0998">Cell outer membrane</keyword>
<evidence type="ECO:0000256" key="12">
    <source>
        <dbReference type="ARBA" id="ARBA00023170"/>
    </source>
</evidence>
<evidence type="ECO:0000256" key="8">
    <source>
        <dbReference type="ARBA" id="ARBA00023004"/>
    </source>
</evidence>
<keyword evidence="11 14" id="KW-0472">Membrane</keyword>
<evidence type="ECO:0000256" key="6">
    <source>
        <dbReference type="ARBA" id="ARBA00022692"/>
    </source>
</evidence>
<keyword evidence="10 15" id="KW-0798">TonB box</keyword>
<keyword evidence="21" id="KW-1185">Reference proteome</keyword>
<keyword evidence="7 17" id="KW-0732">Signal</keyword>
<evidence type="ECO:0000259" key="18">
    <source>
        <dbReference type="Pfam" id="PF00593"/>
    </source>
</evidence>
<evidence type="ECO:0000256" key="11">
    <source>
        <dbReference type="ARBA" id="ARBA00023136"/>
    </source>
</evidence>
<sequence>MNRYPRAARPWAMAAATAIIAMQAPAAAQVEQAPQAHEGAPPPADAIPGKADDVLGLNTVVVTGTSSRRATMRSSVSVSKLSETQIQDAGARSSAELLHSIPGIHVESSGGEGNANISVRGLPVAGGGAKFVQLWEDGLPVLEFGDIAFGNADIFLRADSNIERMEAIRGGSASTLASNSAGGVLNFISKTGREKGGSLGVTRGLNFGQTRYDFEFGGPIGGDWNAHIGGFYRGGEGVRHTGLSERGGQIKGNLTRNFSHGYARLYVKLLDDRAAAYMPQPLLAAGGNADPALSAIPGFDPKRDTPYTPHWTSAYSLDGNNRGRRYAPRDGMHARVRQLGWELNFDLDRNWSILDKGKFAANSGHFIAPFVAESASAASIAAAVGGAGATMRYATGPLAGQAVDPGTVGGNGLLNRTHLFNTEINNLDNFANDLQLSRKLALGGAQGRLLLGLYTARQNIETSWVWSTWLQTVGRDSALVDVYNAAGAKLGEGGLLAYGVPYWGNCCTRYYDMRVDIGAPYLSLGMETGPWNFDASARRDSGKARGRVAGSVQAPFDVNGDGLISAPEQSVSLVDKAHPSPVNYDYGYNSYSAGVNYSVDKDLALFARVSRGGRANADRLAFGKLGPAGQANQRDSVSMVDQYEAGVKFRGRNYGVFVTAFLAKTNEIYSASWEALQQYNRTYRAPGIEIEGSYRRGGFTLDGGVTYTAAKIASDEQNPALVGHRPKRSAKLIYNLAPAYSAGKLRLGASIVGTSSSYAQDSNELVMPGYVVVHPFLQYTIAKGLVATLGVNNLFDKIGITESEDGGITEGVSNIVRQRSIPGRTLTVGLRYEFQ</sequence>
<dbReference type="Gene3D" id="2.170.130.10">
    <property type="entry name" value="TonB-dependent receptor, plug domain"/>
    <property type="match status" value="1"/>
</dbReference>
<evidence type="ECO:0000256" key="16">
    <source>
        <dbReference type="SAM" id="MobiDB-lite"/>
    </source>
</evidence>
<dbReference type="EMBL" id="FPBO01000012">
    <property type="protein sequence ID" value="SFU87013.1"/>
    <property type="molecule type" value="Genomic_DNA"/>
</dbReference>
<dbReference type="Proteomes" id="UP000199391">
    <property type="component" value="Unassembled WGS sequence"/>
</dbReference>
<dbReference type="InterPro" id="IPR039426">
    <property type="entry name" value="TonB-dep_rcpt-like"/>
</dbReference>
<evidence type="ECO:0000256" key="14">
    <source>
        <dbReference type="PROSITE-ProRule" id="PRU01360"/>
    </source>
</evidence>
<evidence type="ECO:0000256" key="9">
    <source>
        <dbReference type="ARBA" id="ARBA00023065"/>
    </source>
</evidence>
<dbReference type="GO" id="GO:0009279">
    <property type="term" value="C:cell outer membrane"/>
    <property type="evidence" value="ECO:0007669"/>
    <property type="project" value="UniProtKB-SubCell"/>
</dbReference>
<evidence type="ECO:0000256" key="4">
    <source>
        <dbReference type="ARBA" id="ARBA00022452"/>
    </source>
</evidence>
<evidence type="ECO:0000313" key="20">
    <source>
        <dbReference type="EMBL" id="SFU87013.1"/>
    </source>
</evidence>
<keyword evidence="8" id="KW-0408">Iron</keyword>
<feature type="chain" id="PRO_5011436803" evidence="17">
    <location>
        <begin position="29"/>
        <end position="835"/>
    </location>
</feature>
<evidence type="ECO:0000256" key="5">
    <source>
        <dbReference type="ARBA" id="ARBA00022496"/>
    </source>
</evidence>
<gene>
    <name evidence="20" type="ORF">SAMN05216552_1012115</name>
</gene>
<dbReference type="STRING" id="1035707.SAMN05216552_1012115"/>
<dbReference type="SUPFAM" id="SSF56935">
    <property type="entry name" value="Porins"/>
    <property type="match status" value="1"/>
</dbReference>
<dbReference type="RefSeq" id="WP_177307207.1">
    <property type="nucleotide sequence ID" value="NZ_FPBO01000012.1"/>
</dbReference>
<keyword evidence="6 14" id="KW-0812">Transmembrane</keyword>
<evidence type="ECO:0000313" key="21">
    <source>
        <dbReference type="Proteomes" id="UP000199391"/>
    </source>
</evidence>
<dbReference type="PANTHER" id="PTHR32552:SF89">
    <property type="entry name" value="CATECHOLATE SIDEROPHORE RECEPTOR FIU"/>
    <property type="match status" value="1"/>
</dbReference>
<organism evidence="20 21">
    <name type="scientific">Pseudoduganella namucuonensis</name>
    <dbReference type="NCBI Taxonomy" id="1035707"/>
    <lineage>
        <taxon>Bacteria</taxon>
        <taxon>Pseudomonadati</taxon>
        <taxon>Pseudomonadota</taxon>
        <taxon>Betaproteobacteria</taxon>
        <taxon>Burkholderiales</taxon>
        <taxon>Oxalobacteraceae</taxon>
        <taxon>Telluria group</taxon>
        <taxon>Pseudoduganella</taxon>
    </lineage>
</organism>
<dbReference type="Pfam" id="PF00593">
    <property type="entry name" value="TonB_dep_Rec_b-barrel"/>
    <property type="match status" value="1"/>
</dbReference>
<keyword evidence="3 14" id="KW-0813">Transport</keyword>
<keyword evidence="4 14" id="KW-1134">Transmembrane beta strand</keyword>
<accession>A0A1I7JPA5</accession>
<feature type="domain" description="TonB-dependent receptor-like beta-barrel" evidence="18">
    <location>
        <begin position="303"/>
        <end position="794"/>
    </location>
</feature>
<evidence type="ECO:0000259" key="19">
    <source>
        <dbReference type="Pfam" id="PF07715"/>
    </source>
</evidence>
<evidence type="ECO:0000256" key="17">
    <source>
        <dbReference type="SAM" id="SignalP"/>
    </source>
</evidence>
<comment type="similarity">
    <text evidence="2 14 15">Belongs to the TonB-dependent receptor family.</text>
</comment>
<dbReference type="PANTHER" id="PTHR32552">
    <property type="entry name" value="FERRICHROME IRON RECEPTOR-RELATED"/>
    <property type="match status" value="1"/>
</dbReference>
<evidence type="ECO:0000256" key="10">
    <source>
        <dbReference type="ARBA" id="ARBA00023077"/>
    </source>
</evidence>
<dbReference type="InterPro" id="IPR037066">
    <property type="entry name" value="Plug_dom_sf"/>
</dbReference>
<dbReference type="InterPro" id="IPR036942">
    <property type="entry name" value="Beta-barrel_TonB_sf"/>
</dbReference>
<evidence type="ECO:0000256" key="2">
    <source>
        <dbReference type="ARBA" id="ARBA00009810"/>
    </source>
</evidence>
<dbReference type="PROSITE" id="PS52016">
    <property type="entry name" value="TONB_DEPENDENT_REC_3"/>
    <property type="match status" value="1"/>
</dbReference>
<comment type="subcellular location">
    <subcellularLocation>
        <location evidence="1 14">Cell outer membrane</location>
        <topology evidence="1 14">Multi-pass membrane protein</topology>
    </subcellularLocation>
</comment>
<evidence type="ECO:0000256" key="13">
    <source>
        <dbReference type="ARBA" id="ARBA00023237"/>
    </source>
</evidence>
<dbReference type="Gene3D" id="2.40.170.20">
    <property type="entry name" value="TonB-dependent receptor, beta-barrel domain"/>
    <property type="match status" value="1"/>
</dbReference>
<dbReference type="InterPro" id="IPR000531">
    <property type="entry name" value="Beta-barrel_TonB"/>
</dbReference>
<dbReference type="InterPro" id="IPR012910">
    <property type="entry name" value="Plug_dom"/>
</dbReference>
<protein>
    <submittedName>
        <fullName evidence="20">Outer membrane receptor proteins, mostly Fe transport</fullName>
    </submittedName>
</protein>
<evidence type="ECO:0000256" key="15">
    <source>
        <dbReference type="RuleBase" id="RU003357"/>
    </source>
</evidence>
<feature type="region of interest" description="Disordered" evidence="16">
    <location>
        <begin position="30"/>
        <end position="51"/>
    </location>
</feature>
<reference evidence="21" key="1">
    <citation type="submission" date="2016-10" db="EMBL/GenBank/DDBJ databases">
        <authorList>
            <person name="Varghese N."/>
            <person name="Submissions S."/>
        </authorList>
    </citation>
    <scope>NUCLEOTIDE SEQUENCE [LARGE SCALE GENOMIC DNA]</scope>
    <source>
        <strain evidence="21">CGMCC 1.11014</strain>
    </source>
</reference>
<dbReference type="Pfam" id="PF07715">
    <property type="entry name" value="Plug"/>
    <property type="match status" value="1"/>
</dbReference>
<evidence type="ECO:0000256" key="7">
    <source>
        <dbReference type="ARBA" id="ARBA00022729"/>
    </source>
</evidence>
<proteinExistence type="inferred from homology"/>
<feature type="signal peptide" evidence="17">
    <location>
        <begin position="1"/>
        <end position="28"/>
    </location>
</feature>
<keyword evidence="9" id="KW-0406">Ion transport</keyword>
<evidence type="ECO:0000256" key="3">
    <source>
        <dbReference type="ARBA" id="ARBA00022448"/>
    </source>
</evidence>
<keyword evidence="5" id="KW-0410">Iron transport</keyword>
<name>A0A1I7JPA5_9BURK</name>
<dbReference type="GO" id="GO:0015344">
    <property type="term" value="F:siderophore uptake transmembrane transporter activity"/>
    <property type="evidence" value="ECO:0007669"/>
    <property type="project" value="TreeGrafter"/>
</dbReference>
<keyword evidence="12 20" id="KW-0675">Receptor</keyword>
<evidence type="ECO:0000256" key="1">
    <source>
        <dbReference type="ARBA" id="ARBA00004571"/>
    </source>
</evidence>
<dbReference type="AlphaFoldDB" id="A0A1I7JPA5"/>